<feature type="transmembrane region" description="Helical" evidence="1">
    <location>
        <begin position="50"/>
        <end position="68"/>
    </location>
</feature>
<keyword evidence="1" id="KW-0472">Membrane</keyword>
<organism evidence="2 3">
    <name type="scientific">Hoylesella shahii DSM 15611 = JCM 12083</name>
    <dbReference type="NCBI Taxonomy" id="1122991"/>
    <lineage>
        <taxon>Bacteria</taxon>
        <taxon>Pseudomonadati</taxon>
        <taxon>Bacteroidota</taxon>
        <taxon>Bacteroidia</taxon>
        <taxon>Bacteroidales</taxon>
        <taxon>Prevotellaceae</taxon>
        <taxon>Hoylesella</taxon>
    </lineage>
</organism>
<keyword evidence="3" id="KW-1185">Reference proteome</keyword>
<dbReference type="AlphaFoldDB" id="A0A318HYM3"/>
<accession>A0A318HYM3</accession>
<keyword evidence="1" id="KW-0812">Transmembrane</keyword>
<dbReference type="EMBL" id="QJJX01000005">
    <property type="protein sequence ID" value="PXX23634.1"/>
    <property type="molecule type" value="Genomic_DNA"/>
</dbReference>
<dbReference type="STRING" id="1122991.GCA_000613445_01305"/>
<protein>
    <submittedName>
        <fullName evidence="2">Uncharacterized protein</fullName>
    </submittedName>
</protein>
<dbReference type="RefSeq" id="WP_025816450.1">
    <property type="nucleotide sequence ID" value="NZ_BAIZ01000025.1"/>
</dbReference>
<dbReference type="Proteomes" id="UP000248314">
    <property type="component" value="Unassembled WGS sequence"/>
</dbReference>
<comment type="caution">
    <text evidence="2">The sequence shown here is derived from an EMBL/GenBank/DDBJ whole genome shotgun (WGS) entry which is preliminary data.</text>
</comment>
<gene>
    <name evidence="2" type="ORF">EJ73_00623</name>
</gene>
<dbReference type="OrthoDB" id="1100827at2"/>
<keyword evidence="1" id="KW-1133">Transmembrane helix</keyword>
<name>A0A318HYM3_9BACT</name>
<sequence>MSEIYWATRMDGINTFLISFIIPGGLLFLCFFILSLILDNSEKRERLGNALISVGYAISIAGVMLVFIPTTKEMLLIYGVGGTIDYIKSNDTAKELPDKAVKALDKYLDEISKDKEDEKDNVQR</sequence>
<evidence type="ECO:0000313" key="2">
    <source>
        <dbReference type="EMBL" id="PXX23634.1"/>
    </source>
</evidence>
<feature type="transmembrane region" description="Helical" evidence="1">
    <location>
        <begin position="12"/>
        <end position="38"/>
    </location>
</feature>
<evidence type="ECO:0000313" key="3">
    <source>
        <dbReference type="Proteomes" id="UP000248314"/>
    </source>
</evidence>
<proteinExistence type="predicted"/>
<evidence type="ECO:0000256" key="1">
    <source>
        <dbReference type="SAM" id="Phobius"/>
    </source>
</evidence>
<reference evidence="2 3" key="1">
    <citation type="submission" date="2018-05" db="EMBL/GenBank/DDBJ databases">
        <title>Genomic Encyclopedia of Type Strains, Phase I: the one thousand microbial genomes (KMG-I) project.</title>
        <authorList>
            <person name="Kyrpides N."/>
        </authorList>
    </citation>
    <scope>NUCLEOTIDE SEQUENCE [LARGE SCALE GENOMIC DNA]</scope>
    <source>
        <strain evidence="2 3">DSM 15611</strain>
    </source>
</reference>